<comment type="caution">
    <text evidence="7">The sequence shown here is derived from an EMBL/GenBank/DDBJ whole genome shotgun (WGS) entry which is preliminary data.</text>
</comment>
<evidence type="ECO:0000259" key="6">
    <source>
        <dbReference type="PROSITE" id="PS50110"/>
    </source>
</evidence>
<keyword evidence="8" id="KW-1185">Reference proteome</keyword>
<dbReference type="SMART" id="SM00388">
    <property type="entry name" value="HisKA"/>
    <property type="match status" value="1"/>
</dbReference>
<dbReference type="Gene3D" id="3.30.565.10">
    <property type="entry name" value="Histidine kinase-like ATPase, C-terminal domain"/>
    <property type="match status" value="1"/>
</dbReference>
<evidence type="ECO:0000256" key="3">
    <source>
        <dbReference type="ARBA" id="ARBA00022553"/>
    </source>
</evidence>
<evidence type="ECO:0000256" key="2">
    <source>
        <dbReference type="ARBA" id="ARBA00012438"/>
    </source>
</evidence>
<evidence type="ECO:0000313" key="7">
    <source>
        <dbReference type="EMBL" id="MDZ5456218.1"/>
    </source>
</evidence>
<feature type="modified residue" description="4-aspartylphosphate" evidence="4">
    <location>
        <position position="450"/>
    </location>
</feature>
<dbReference type="Proteomes" id="UP001293718">
    <property type="component" value="Unassembled WGS sequence"/>
</dbReference>
<proteinExistence type="predicted"/>
<keyword evidence="3 4" id="KW-0597">Phosphoprotein</keyword>
<dbReference type="SMART" id="SM00387">
    <property type="entry name" value="HATPase_c"/>
    <property type="match status" value="1"/>
</dbReference>
<dbReference type="InterPro" id="IPR011006">
    <property type="entry name" value="CheY-like_superfamily"/>
</dbReference>
<protein>
    <recommendedName>
        <fullName evidence="2">histidine kinase</fullName>
        <ecNumber evidence="2">2.7.13.3</ecNumber>
    </recommendedName>
</protein>
<dbReference type="SMART" id="SM00448">
    <property type="entry name" value="REC"/>
    <property type="match status" value="1"/>
</dbReference>
<dbReference type="CDD" id="cd00082">
    <property type="entry name" value="HisKA"/>
    <property type="match status" value="1"/>
</dbReference>
<dbReference type="PROSITE" id="PS50110">
    <property type="entry name" value="RESPONSE_REGULATORY"/>
    <property type="match status" value="1"/>
</dbReference>
<dbReference type="PROSITE" id="PS50109">
    <property type="entry name" value="HIS_KIN"/>
    <property type="match status" value="1"/>
</dbReference>
<evidence type="ECO:0000256" key="1">
    <source>
        <dbReference type="ARBA" id="ARBA00000085"/>
    </source>
</evidence>
<dbReference type="EMBL" id="JAXOJX010000007">
    <property type="protein sequence ID" value="MDZ5456218.1"/>
    <property type="molecule type" value="Genomic_DNA"/>
</dbReference>
<dbReference type="InterPro" id="IPR036097">
    <property type="entry name" value="HisK_dim/P_sf"/>
</dbReference>
<dbReference type="RefSeq" id="WP_322464833.1">
    <property type="nucleotide sequence ID" value="NZ_JAXOJX010000007.1"/>
</dbReference>
<dbReference type="SUPFAM" id="SSF52172">
    <property type="entry name" value="CheY-like"/>
    <property type="match status" value="1"/>
</dbReference>
<dbReference type="Pfam" id="PF00072">
    <property type="entry name" value="Response_reg"/>
    <property type="match status" value="1"/>
</dbReference>
<dbReference type="PANTHER" id="PTHR43547:SF2">
    <property type="entry name" value="HYBRID SIGNAL TRANSDUCTION HISTIDINE KINASE C"/>
    <property type="match status" value="1"/>
</dbReference>
<dbReference type="GO" id="GO:0004673">
    <property type="term" value="F:protein histidine kinase activity"/>
    <property type="evidence" value="ECO:0007669"/>
    <property type="project" value="UniProtKB-EC"/>
</dbReference>
<dbReference type="Pfam" id="PF00512">
    <property type="entry name" value="HisKA"/>
    <property type="match status" value="1"/>
</dbReference>
<dbReference type="EC" id="2.7.13.3" evidence="2"/>
<organism evidence="7 8">
    <name type="scientific">Azohydromonas lata</name>
    <dbReference type="NCBI Taxonomy" id="45677"/>
    <lineage>
        <taxon>Bacteria</taxon>
        <taxon>Pseudomonadati</taxon>
        <taxon>Pseudomonadota</taxon>
        <taxon>Betaproteobacteria</taxon>
        <taxon>Burkholderiales</taxon>
        <taxon>Sphaerotilaceae</taxon>
        <taxon>Azohydromonas</taxon>
    </lineage>
</organism>
<dbReference type="PRINTS" id="PR00344">
    <property type="entry name" value="BCTRLSENSOR"/>
</dbReference>
<dbReference type="InterPro" id="IPR036890">
    <property type="entry name" value="HATPase_C_sf"/>
</dbReference>
<evidence type="ECO:0000256" key="4">
    <source>
        <dbReference type="PROSITE-ProRule" id="PRU00169"/>
    </source>
</evidence>
<name>A0ABU5IB73_9BURK</name>
<keyword evidence="7" id="KW-0418">Kinase</keyword>
<feature type="domain" description="Response regulatory" evidence="6">
    <location>
        <begin position="401"/>
        <end position="517"/>
    </location>
</feature>
<comment type="catalytic activity">
    <reaction evidence="1">
        <text>ATP + protein L-histidine = ADP + protein N-phospho-L-histidine.</text>
        <dbReference type="EC" id="2.7.13.3"/>
    </reaction>
</comment>
<keyword evidence="7" id="KW-0808">Transferase</keyword>
<dbReference type="Gene3D" id="1.10.287.130">
    <property type="match status" value="1"/>
</dbReference>
<dbReference type="InterPro" id="IPR003661">
    <property type="entry name" value="HisK_dim/P_dom"/>
</dbReference>
<evidence type="ECO:0000313" key="8">
    <source>
        <dbReference type="Proteomes" id="UP001293718"/>
    </source>
</evidence>
<dbReference type="InterPro" id="IPR003594">
    <property type="entry name" value="HATPase_dom"/>
</dbReference>
<feature type="domain" description="Histidine kinase" evidence="5">
    <location>
        <begin position="161"/>
        <end position="379"/>
    </location>
</feature>
<dbReference type="InterPro" id="IPR005467">
    <property type="entry name" value="His_kinase_dom"/>
</dbReference>
<evidence type="ECO:0000259" key="5">
    <source>
        <dbReference type="PROSITE" id="PS50109"/>
    </source>
</evidence>
<dbReference type="SUPFAM" id="SSF55874">
    <property type="entry name" value="ATPase domain of HSP90 chaperone/DNA topoisomerase II/histidine kinase"/>
    <property type="match status" value="1"/>
</dbReference>
<accession>A0ABU5IB73</accession>
<dbReference type="InterPro" id="IPR004358">
    <property type="entry name" value="Sig_transdc_His_kin-like_C"/>
</dbReference>
<dbReference type="InterPro" id="IPR001789">
    <property type="entry name" value="Sig_transdc_resp-reg_receiver"/>
</dbReference>
<dbReference type="Gene3D" id="3.40.50.2300">
    <property type="match status" value="1"/>
</dbReference>
<dbReference type="PANTHER" id="PTHR43547">
    <property type="entry name" value="TWO-COMPONENT HISTIDINE KINASE"/>
    <property type="match status" value="1"/>
</dbReference>
<sequence>MKLPGQRVLVLPPTRRDGEVTLALLAQDGLNGMVCATPALLCEQMAQDVGVVMLTEAALCDSAIEAFVAALALQPPWSDVPVVVLARDRQLPSIVAKVLERLGNVTLLDRPVSARSMLSAVRSALRARERQYQIRDHLLLQERVEAALRESDQRKDDFLATLAHELRNPLAPLRTGLTVLGAIPSPDSRVPGVLGMMERQMGLMVRLIDDLLDVARISRGKIELVRKALDLREVVDAALEGCAPMIRAARHEVEIKLAAQPIWVEADRARLVQVLGNLIGNAAKYTPDAGRITVELRSRDGKAELSVSDTGVGIAPEMLSRVFDMYLQLQDGASRAQGGLGLGLWLVRRLVEMHEGTVTAHSPGLDAGSTFVMALPLLPVPAPWAPGARDADAPKPAGALRVLVIDDNTDAADTLCMCLQAMGHDACSRYSGGTGLQAAHAMQPDVVFCDIGLPDMNGLDVAARLRRDPVHHDVTLVALTGWGTAQDRQLSSSAGFDAHLTKPASMEDIGRVLRLRP</sequence>
<dbReference type="Pfam" id="PF02518">
    <property type="entry name" value="HATPase_c"/>
    <property type="match status" value="1"/>
</dbReference>
<dbReference type="SUPFAM" id="SSF47384">
    <property type="entry name" value="Homodimeric domain of signal transducing histidine kinase"/>
    <property type="match status" value="1"/>
</dbReference>
<gene>
    <name evidence="7" type="ORF">SM757_06495</name>
</gene>
<reference evidence="7 8" key="1">
    <citation type="submission" date="2023-11" db="EMBL/GenBank/DDBJ databases">
        <title>Draft genome of Azohydromonas lata strain H1 (DSM1123), a polyhydroxyalkanoate producer.</title>
        <authorList>
            <person name="Traversa D."/>
            <person name="D'Addabbo P."/>
            <person name="Pazzani C."/>
            <person name="Manzari C."/>
            <person name="Chiara M."/>
            <person name="Scrascia M."/>
        </authorList>
    </citation>
    <scope>NUCLEOTIDE SEQUENCE [LARGE SCALE GENOMIC DNA]</scope>
    <source>
        <strain evidence="7 8">H1</strain>
    </source>
</reference>